<gene>
    <name evidence="5" type="primary">epsM</name>
    <name evidence="5" type="ORF">OPKNFCMD_3581</name>
</gene>
<dbReference type="CDD" id="cd03360">
    <property type="entry name" value="LbH_AT_putative"/>
    <property type="match status" value="1"/>
</dbReference>
<dbReference type="RefSeq" id="WP_128563703.1">
    <property type="nucleotide sequence ID" value="NZ_BPQH01000011.1"/>
</dbReference>
<reference evidence="5" key="2">
    <citation type="submission" date="2021-08" db="EMBL/GenBank/DDBJ databases">
        <authorList>
            <person name="Tani A."/>
            <person name="Ola A."/>
            <person name="Ogura Y."/>
            <person name="Katsura K."/>
            <person name="Hayashi T."/>
        </authorList>
    </citation>
    <scope>NUCLEOTIDE SEQUENCE</scope>
    <source>
        <strain evidence="5">KCTC 52305</strain>
    </source>
</reference>
<dbReference type="InterPro" id="IPR050179">
    <property type="entry name" value="Trans_hexapeptide_repeat"/>
</dbReference>
<dbReference type="InterPro" id="IPR011004">
    <property type="entry name" value="Trimer_LpxA-like_sf"/>
</dbReference>
<dbReference type="SUPFAM" id="SSF51161">
    <property type="entry name" value="Trimeric LpxA-like enzymes"/>
    <property type="match status" value="1"/>
</dbReference>
<dbReference type="PANTHER" id="PTHR43300:SF7">
    <property type="entry name" value="UDP-N-ACETYLBACILLOSAMINE N-ACETYLTRANSFERASE"/>
    <property type="match status" value="1"/>
</dbReference>
<dbReference type="Pfam" id="PF17836">
    <property type="entry name" value="PglD_N"/>
    <property type="match status" value="1"/>
</dbReference>
<evidence type="ECO:0000313" key="5">
    <source>
        <dbReference type="EMBL" id="GJD50833.1"/>
    </source>
</evidence>
<evidence type="ECO:0000256" key="3">
    <source>
        <dbReference type="ARBA" id="ARBA00022737"/>
    </source>
</evidence>
<evidence type="ECO:0000259" key="4">
    <source>
        <dbReference type="Pfam" id="PF17836"/>
    </source>
</evidence>
<dbReference type="InterPro" id="IPR041561">
    <property type="entry name" value="PglD_N"/>
</dbReference>
<keyword evidence="2" id="KW-0808">Transferase</keyword>
<dbReference type="Gene3D" id="3.40.50.20">
    <property type="match status" value="1"/>
</dbReference>
<reference evidence="5" key="1">
    <citation type="journal article" date="2021" name="Front. Microbiol.">
        <title>Comprehensive Comparative Genomics and Phenotyping of Methylobacterium Species.</title>
        <authorList>
            <person name="Alessa O."/>
            <person name="Ogura Y."/>
            <person name="Fujitani Y."/>
            <person name="Takami H."/>
            <person name="Hayashi T."/>
            <person name="Sahin N."/>
            <person name="Tani A."/>
        </authorList>
    </citation>
    <scope>NUCLEOTIDE SEQUENCE</scope>
    <source>
        <strain evidence="5">KCTC 52305</strain>
    </source>
</reference>
<proteinExistence type="inferred from homology"/>
<keyword evidence="3" id="KW-0677">Repeat</keyword>
<feature type="domain" description="PglD N-terminal" evidence="4">
    <location>
        <begin position="5"/>
        <end position="72"/>
    </location>
</feature>
<protein>
    <submittedName>
        <fullName evidence="5">Acetyltransferase EpsM</fullName>
    </submittedName>
</protein>
<sequence>MQRPLIILGTGGNALDILDLVESRAGAWRAVGFLDDAKPPGTRIAGLPVLGAIAGAQDFPGHAFVNAIGSEASHRDRLGIVARTGLPDERFATLVHAGASVSSRAVLGAGTCVHHGATIGGNVRVGAHVGIGPGVIVGHDGVVGDGAMLAPGCIVSGFVRLGRACYVGAGASVRQRVAVGDGALVGLGAVVLRDVPPGATVVGNPARPLRRAGGD</sequence>
<dbReference type="InterPro" id="IPR020019">
    <property type="entry name" value="AcTrfase_PglD-like"/>
</dbReference>
<evidence type="ECO:0000256" key="2">
    <source>
        <dbReference type="ARBA" id="ARBA00022679"/>
    </source>
</evidence>
<dbReference type="Proteomes" id="UP001055167">
    <property type="component" value="Unassembled WGS sequence"/>
</dbReference>
<evidence type="ECO:0000313" key="6">
    <source>
        <dbReference type="Proteomes" id="UP001055167"/>
    </source>
</evidence>
<dbReference type="PROSITE" id="PS00101">
    <property type="entry name" value="HEXAPEP_TRANSFERASES"/>
    <property type="match status" value="2"/>
</dbReference>
<dbReference type="Gene3D" id="2.160.10.10">
    <property type="entry name" value="Hexapeptide repeat proteins"/>
    <property type="match status" value="1"/>
</dbReference>
<dbReference type="NCBIfam" id="TIGR03570">
    <property type="entry name" value="NeuD_NnaD"/>
    <property type="match status" value="1"/>
</dbReference>
<evidence type="ECO:0000256" key="1">
    <source>
        <dbReference type="ARBA" id="ARBA00007274"/>
    </source>
</evidence>
<comment type="similarity">
    <text evidence="1">Belongs to the transferase hexapeptide repeat family.</text>
</comment>
<dbReference type="PANTHER" id="PTHR43300">
    <property type="entry name" value="ACETYLTRANSFERASE"/>
    <property type="match status" value="1"/>
</dbReference>
<keyword evidence="6" id="KW-1185">Reference proteome</keyword>
<comment type="caution">
    <text evidence="5">The sequence shown here is derived from an EMBL/GenBank/DDBJ whole genome shotgun (WGS) entry which is preliminary data.</text>
</comment>
<dbReference type="InterPro" id="IPR018357">
    <property type="entry name" value="Hexapep_transf_CS"/>
</dbReference>
<organism evidence="5 6">
    <name type="scientific">Methylobacterium crusticola</name>
    <dbReference type="NCBI Taxonomy" id="1697972"/>
    <lineage>
        <taxon>Bacteria</taxon>
        <taxon>Pseudomonadati</taxon>
        <taxon>Pseudomonadota</taxon>
        <taxon>Alphaproteobacteria</taxon>
        <taxon>Hyphomicrobiales</taxon>
        <taxon>Methylobacteriaceae</taxon>
        <taxon>Methylobacterium</taxon>
    </lineage>
</organism>
<name>A0ABQ4QZS8_9HYPH</name>
<dbReference type="EMBL" id="BPQH01000011">
    <property type="protein sequence ID" value="GJD50833.1"/>
    <property type="molecule type" value="Genomic_DNA"/>
</dbReference>
<accession>A0ABQ4QZS8</accession>